<dbReference type="InterPro" id="IPR011004">
    <property type="entry name" value="Trimer_LpxA-like_sf"/>
</dbReference>
<dbReference type="PANTHER" id="PTHR13061:SF56">
    <property type="entry name" value="PROTEIN YRDA"/>
    <property type="match status" value="1"/>
</dbReference>
<sequence length="176" mass="18990">MSVRSFENAHPKIGNRVFVDPTALVVGDVEIGADSSIWPMAVVRGDVHSIRIGERTSIQDGSVLHVTHAGPFDPEGHDLFIGNDVTVGHKAMIHGCSIADSCLIGMGSVVMDSAIIHSNVILGANSLVPPGRELEGGFLWVGSPARKIRPLNEEELKFFDYSAKNYVKLKDRYLAG</sequence>
<dbReference type="AlphaFoldDB" id="A0A545T534"/>
<dbReference type="InterPro" id="IPR050484">
    <property type="entry name" value="Transf_Hexapept/Carb_Anhydrase"/>
</dbReference>
<protein>
    <submittedName>
        <fullName evidence="1">Gamma carbonic anhydrase family protein</fullName>
    </submittedName>
</protein>
<dbReference type="SUPFAM" id="SSF51161">
    <property type="entry name" value="Trimeric LpxA-like enzymes"/>
    <property type="match status" value="1"/>
</dbReference>
<evidence type="ECO:0000313" key="1">
    <source>
        <dbReference type="EMBL" id="TQV72282.1"/>
    </source>
</evidence>
<reference evidence="1 2" key="1">
    <citation type="submission" date="2019-06" db="EMBL/GenBank/DDBJ databases">
        <title>Draft genome of Aliikangiella marina GYP-15.</title>
        <authorList>
            <person name="Wang G."/>
        </authorList>
    </citation>
    <scope>NUCLEOTIDE SEQUENCE [LARGE SCALE GENOMIC DNA]</scope>
    <source>
        <strain evidence="1 2">GYP-15</strain>
    </source>
</reference>
<dbReference type="Proteomes" id="UP000317839">
    <property type="component" value="Unassembled WGS sequence"/>
</dbReference>
<dbReference type="InterPro" id="IPR001451">
    <property type="entry name" value="Hexapep"/>
</dbReference>
<dbReference type="RefSeq" id="WP_142943612.1">
    <property type="nucleotide sequence ID" value="NZ_VIKR01000005.1"/>
</dbReference>
<keyword evidence="2" id="KW-1185">Reference proteome</keyword>
<gene>
    <name evidence="1" type="ORF">FLL45_18870</name>
</gene>
<evidence type="ECO:0000313" key="2">
    <source>
        <dbReference type="Proteomes" id="UP000317839"/>
    </source>
</evidence>
<comment type="caution">
    <text evidence="1">The sequence shown here is derived from an EMBL/GenBank/DDBJ whole genome shotgun (WGS) entry which is preliminary data.</text>
</comment>
<accession>A0A545T534</accession>
<organism evidence="1 2">
    <name type="scientific">Aliikangiella marina</name>
    <dbReference type="NCBI Taxonomy" id="1712262"/>
    <lineage>
        <taxon>Bacteria</taxon>
        <taxon>Pseudomonadati</taxon>
        <taxon>Pseudomonadota</taxon>
        <taxon>Gammaproteobacteria</taxon>
        <taxon>Oceanospirillales</taxon>
        <taxon>Pleioneaceae</taxon>
        <taxon>Aliikangiella</taxon>
    </lineage>
</organism>
<dbReference type="EMBL" id="VIKR01000005">
    <property type="protein sequence ID" value="TQV72282.1"/>
    <property type="molecule type" value="Genomic_DNA"/>
</dbReference>
<dbReference type="InterPro" id="IPR047324">
    <property type="entry name" value="LbH_gamma_CA-like"/>
</dbReference>
<name>A0A545T534_9GAMM</name>
<dbReference type="CDD" id="cd04645">
    <property type="entry name" value="LbH_gamma_CA_like"/>
    <property type="match status" value="1"/>
</dbReference>
<dbReference type="Gene3D" id="2.160.10.10">
    <property type="entry name" value="Hexapeptide repeat proteins"/>
    <property type="match status" value="1"/>
</dbReference>
<dbReference type="OrthoDB" id="9803036at2"/>
<dbReference type="PANTHER" id="PTHR13061">
    <property type="entry name" value="DYNACTIN SUBUNIT P25"/>
    <property type="match status" value="1"/>
</dbReference>
<dbReference type="Pfam" id="PF00132">
    <property type="entry name" value="Hexapep"/>
    <property type="match status" value="2"/>
</dbReference>
<proteinExistence type="predicted"/>